<gene>
    <name evidence="1" type="ORF">APD33_13520</name>
</gene>
<protein>
    <submittedName>
        <fullName evidence="1">Uncharacterized protein</fullName>
    </submittedName>
</protein>
<organism evidence="1 2">
    <name type="scientific">Acinetobacter baumannii</name>
    <dbReference type="NCBI Taxonomy" id="470"/>
    <lineage>
        <taxon>Bacteria</taxon>
        <taxon>Pseudomonadati</taxon>
        <taxon>Pseudomonadota</taxon>
        <taxon>Gammaproteobacteria</taxon>
        <taxon>Moraxellales</taxon>
        <taxon>Moraxellaceae</taxon>
        <taxon>Acinetobacter</taxon>
        <taxon>Acinetobacter calcoaceticus/baumannii complex</taxon>
    </lineage>
</organism>
<reference evidence="1 2" key="1">
    <citation type="submission" date="2015-10" db="EMBL/GenBank/DDBJ databases">
        <title>The utility of whole genome sequencing in characterizing Acinetobacter epidemiology and analyzing hospital outbreaks.</title>
        <authorList>
            <person name="Ozer E.A."/>
            <person name="Fitzpatrick M.A."/>
            <person name="Hauser A.R."/>
        </authorList>
    </citation>
    <scope>NUCLEOTIDE SEQUENCE [LARGE SCALE GENOMIC DNA]</scope>
    <source>
        <strain evidence="1 2">ABBL072</strain>
    </source>
</reference>
<dbReference type="RefSeq" id="WP_001137420.1">
    <property type="nucleotide sequence ID" value="NZ_CACSGJ010000056.1"/>
</dbReference>
<evidence type="ECO:0000313" key="2">
    <source>
        <dbReference type="Proteomes" id="UP000051449"/>
    </source>
</evidence>
<dbReference type="Proteomes" id="UP000051449">
    <property type="component" value="Unassembled WGS sequence"/>
</dbReference>
<comment type="caution">
    <text evidence="1">The sequence shown here is derived from an EMBL/GenBank/DDBJ whole genome shotgun (WGS) entry which is preliminary data.</text>
</comment>
<proteinExistence type="predicted"/>
<accession>A0AAP1AAA5</accession>
<name>A0AAP1AAA5_ACIBA</name>
<evidence type="ECO:0000313" key="1">
    <source>
        <dbReference type="EMBL" id="KQE03629.1"/>
    </source>
</evidence>
<sequence length="77" mass="8973">MPRITVHQASDGTLHRTYDEYVKHEEALRINHAYVESELPAFIDDVDVKSFILANKNEIEKIILKSKVKRKAQPKKK</sequence>
<dbReference type="AlphaFoldDB" id="A0AAP1AAA5"/>
<dbReference type="EMBL" id="LLGC01000179">
    <property type="protein sequence ID" value="KQE03629.1"/>
    <property type="molecule type" value="Genomic_DNA"/>
</dbReference>